<dbReference type="PANTHER" id="PTHR39193:SF1">
    <property type="entry name" value="5-DEOXY-GLUCURONATE ISOMERASE"/>
    <property type="match status" value="1"/>
</dbReference>
<accession>F4LXM6</accession>
<dbReference type="EMBL" id="HF563609">
    <property type="protein sequence ID" value="CCP26786.1"/>
    <property type="molecule type" value="Genomic_DNA"/>
</dbReference>
<dbReference type="PANTHER" id="PTHR39193">
    <property type="entry name" value="5-DEOXY-GLUCURONATE ISOMERASE"/>
    <property type="match status" value="1"/>
</dbReference>
<dbReference type="RefSeq" id="WP_013778877.1">
    <property type="nucleotide sequence ID" value="NC_015519.1"/>
</dbReference>
<name>F4LXM6_TEPAE</name>
<accession>L0S0W2</accession>
<dbReference type="KEGG" id="tae:TepiRe1_1965"/>
<dbReference type="AlphaFoldDB" id="F4LXM6"/>
<sequence length="260" mass="29406">MDKNIFFEYEFERTGFNTIVNPENSPLKYISSGTLTLINDSNVVNTKQEEMGLFCIKGNATVEIETKCKAIAKYDGLFISPNSKVKVTSNNEVQLVWFSTPSNIVSIPKVLYFDDIKRDQDTYMIAGERENSTKREVHQIISKKVNASRLLAGITIGDSGNWTSWPPHEHGDKREELYIFFDMPYPQFGIQMVYSKDITNPEVCKTVLNGSAVAIPSGFHPNVAGPNTKLSYIFIMASLNESEDRNFSKVNFDKRFRGGK</sequence>
<dbReference type="PATRIC" id="fig|1209989.3.peg.2269"/>
<dbReference type="Gene3D" id="2.60.120.10">
    <property type="entry name" value="Jelly Rolls"/>
    <property type="match status" value="1"/>
</dbReference>
<organism evidence="2 3">
    <name type="scientific">Tepidanaerobacter acetatoxydans (strain DSM 21804 / JCM 16047 / Re1)</name>
    <dbReference type="NCBI Taxonomy" id="1209989"/>
    <lineage>
        <taxon>Bacteria</taxon>
        <taxon>Bacillati</taxon>
        <taxon>Bacillota</taxon>
        <taxon>Clostridia</taxon>
        <taxon>Thermosediminibacterales</taxon>
        <taxon>Tepidanaerobacteraceae</taxon>
        <taxon>Tepidanaerobacter</taxon>
    </lineage>
</organism>
<proteinExistence type="predicted"/>
<keyword evidence="1" id="KW-0413">Isomerase</keyword>
<evidence type="ECO:0000313" key="3">
    <source>
        <dbReference type="Proteomes" id="UP000010802"/>
    </source>
</evidence>
<dbReference type="InterPro" id="IPR014710">
    <property type="entry name" value="RmlC-like_jellyroll"/>
</dbReference>
<dbReference type="InterPro" id="IPR011051">
    <property type="entry name" value="RmlC_Cupin_sf"/>
</dbReference>
<dbReference type="GO" id="GO:0008880">
    <property type="term" value="F:glucuronate isomerase activity"/>
    <property type="evidence" value="ECO:0007669"/>
    <property type="project" value="InterPro"/>
</dbReference>
<protein>
    <recommendedName>
        <fullName evidence="4">5-deoxy-glucuronate isomerase</fullName>
    </recommendedName>
</protein>
<dbReference type="SUPFAM" id="SSF51182">
    <property type="entry name" value="RmlC-like cupins"/>
    <property type="match status" value="1"/>
</dbReference>
<dbReference type="GO" id="GO:0019310">
    <property type="term" value="P:inositol catabolic process"/>
    <property type="evidence" value="ECO:0007669"/>
    <property type="project" value="InterPro"/>
</dbReference>
<gene>
    <name evidence="2" type="ordered locus">TEPIRE1_1965</name>
</gene>
<dbReference type="InterPro" id="IPR021120">
    <property type="entry name" value="KduI/IolB_isomerase"/>
</dbReference>
<dbReference type="eggNOG" id="COG3718">
    <property type="taxonomic scope" value="Bacteria"/>
</dbReference>
<dbReference type="Proteomes" id="UP000010802">
    <property type="component" value="Chromosome"/>
</dbReference>
<dbReference type="OrthoDB" id="9799936at2"/>
<dbReference type="HOGENOM" id="CLU_087290_0_0_9"/>
<evidence type="ECO:0008006" key="4">
    <source>
        <dbReference type="Google" id="ProtNLM"/>
    </source>
</evidence>
<dbReference type="InterPro" id="IPR024203">
    <property type="entry name" value="Deoxy-glucuronate_isom_IolB"/>
</dbReference>
<evidence type="ECO:0000256" key="1">
    <source>
        <dbReference type="ARBA" id="ARBA00023235"/>
    </source>
</evidence>
<dbReference type="STRING" id="1209989.TepRe1_1824"/>
<evidence type="ECO:0000313" key="2">
    <source>
        <dbReference type="EMBL" id="CCP26786.1"/>
    </source>
</evidence>
<dbReference type="KEGG" id="tep:TepRe1_1824"/>
<dbReference type="Pfam" id="PF04962">
    <property type="entry name" value="KduI"/>
    <property type="match status" value="1"/>
</dbReference>
<reference evidence="3" key="1">
    <citation type="journal article" date="2013" name="Genome Announc.">
        <title>First genome sequence of a syntrophic acetate-oxidizing bacterium, Tepidanaerobacter acetatoxydans strain Re1.</title>
        <authorList>
            <person name="Manzoor S."/>
            <person name="Bongcam-Rudloff E."/>
            <person name="Schnurer A."/>
            <person name="Muller B."/>
        </authorList>
    </citation>
    <scope>NUCLEOTIDE SEQUENCE [LARGE SCALE GENOMIC DNA]</scope>
    <source>
        <strain evidence="3">Re1</strain>
    </source>
</reference>
<keyword evidence="3" id="KW-1185">Reference proteome</keyword>